<evidence type="ECO:0000256" key="2">
    <source>
        <dbReference type="SAM" id="MobiDB-lite"/>
    </source>
</evidence>
<evidence type="ECO:0000256" key="1">
    <source>
        <dbReference type="PROSITE-ProRule" id="PRU00152"/>
    </source>
</evidence>
<comment type="caution">
    <text evidence="1">Lacks conserved residue(s) required for the propagation of feature annotation.</text>
</comment>
<feature type="domain" description="PLAT" evidence="3">
    <location>
        <begin position="177"/>
        <end position="292"/>
    </location>
</feature>
<dbReference type="SMART" id="SM00308">
    <property type="entry name" value="LH2"/>
    <property type="match status" value="2"/>
</dbReference>
<sequence length="298" mass="32589">MAFGLRGGLRNRNRCLQVVSLLRLAVPSTHGSGTTEKTLLASNENPADRRELYQIDVITSDLRGAGTDANVYCIVHGKLGSSPKQWLRALPEAFERGRLDTFQFSSWDLGRLQSVIIGHDGTGRLPSWHLERVVITATKANSSTAFPCGQWLFINKAEGFTERELLPEGESELPRSCTWEIEVHTSDVKGAGTDANVFIQLHGSRGEIGPVKLDTCPENFERGTIDTFHIDEQDIGQIQSLLIGHDNTGNGPAWHVAKIKVSNLSNGASWWFPAEWGRGPREDSSSLCDGPDAATGSI</sequence>
<evidence type="ECO:0000259" key="3">
    <source>
        <dbReference type="PROSITE" id="PS50095"/>
    </source>
</evidence>
<dbReference type="Pfam" id="PF01477">
    <property type="entry name" value="PLAT"/>
    <property type="match status" value="2"/>
</dbReference>
<feature type="domain" description="PLAT" evidence="3">
    <location>
        <begin position="51"/>
        <end position="166"/>
    </location>
</feature>
<dbReference type="InterPro" id="IPR001024">
    <property type="entry name" value="PLAT/LH2_dom"/>
</dbReference>
<dbReference type="PANTHER" id="PTHR45901:SF3">
    <property type="entry name" value="LIPOXYGENASE HOMOLOGY DOMAIN-CONTAINING PROTEIN 1"/>
    <property type="match status" value="1"/>
</dbReference>
<dbReference type="SUPFAM" id="SSF49723">
    <property type="entry name" value="Lipase/lipooxygenase domain (PLAT/LH2 domain)"/>
    <property type="match status" value="2"/>
</dbReference>
<dbReference type="InterPro" id="IPR052970">
    <property type="entry name" value="Inner_ear_hair_cell_LOXHD"/>
</dbReference>
<organism evidence="4">
    <name type="scientific">Tetraselmis sp. GSL018</name>
    <dbReference type="NCBI Taxonomy" id="582737"/>
    <lineage>
        <taxon>Eukaryota</taxon>
        <taxon>Viridiplantae</taxon>
        <taxon>Chlorophyta</taxon>
        <taxon>core chlorophytes</taxon>
        <taxon>Chlorodendrophyceae</taxon>
        <taxon>Chlorodendrales</taxon>
        <taxon>Chlorodendraceae</taxon>
        <taxon>Tetraselmis</taxon>
    </lineage>
</organism>
<proteinExistence type="predicted"/>
<dbReference type="PROSITE" id="PS50095">
    <property type="entry name" value="PLAT"/>
    <property type="match status" value="2"/>
</dbReference>
<name>A0A061SAF0_9CHLO</name>
<dbReference type="AlphaFoldDB" id="A0A061SAF0"/>
<dbReference type="InterPro" id="IPR036392">
    <property type="entry name" value="PLAT/LH2_dom_sf"/>
</dbReference>
<dbReference type="PANTHER" id="PTHR45901">
    <property type="entry name" value="PROTEIN CBG12474"/>
    <property type="match status" value="1"/>
</dbReference>
<reference evidence="4" key="1">
    <citation type="submission" date="2014-05" db="EMBL/GenBank/DDBJ databases">
        <title>The transcriptome of the halophilic microalga Tetraselmis sp. GSL018 isolated from the Great Salt Lake, Utah.</title>
        <authorList>
            <person name="Jinkerson R.E."/>
            <person name="D'Adamo S."/>
            <person name="Posewitz M.C."/>
        </authorList>
    </citation>
    <scope>NUCLEOTIDE SEQUENCE</scope>
    <source>
        <strain evidence="4">GSL018</strain>
    </source>
</reference>
<dbReference type="Gene3D" id="2.40.180.10">
    <property type="entry name" value="Catalase core domain"/>
    <property type="match status" value="2"/>
</dbReference>
<evidence type="ECO:0000313" key="4">
    <source>
        <dbReference type="EMBL" id="JAC80019.1"/>
    </source>
</evidence>
<dbReference type="EMBL" id="GBEZ01005265">
    <property type="protein sequence ID" value="JAC80019.1"/>
    <property type="molecule type" value="Transcribed_RNA"/>
</dbReference>
<gene>
    <name evidence="4" type="ORF">TSPGSL018_11249</name>
</gene>
<accession>A0A061SAF0</accession>
<dbReference type="CDD" id="cd01756">
    <property type="entry name" value="PLAT_repeat"/>
    <property type="match status" value="1"/>
</dbReference>
<feature type="region of interest" description="Disordered" evidence="2">
    <location>
        <begin position="279"/>
        <end position="298"/>
    </location>
</feature>
<protein>
    <submittedName>
        <fullName evidence="4">Lipoxygenase homology domain-containing protein 1</fullName>
    </submittedName>
</protein>